<dbReference type="OrthoDB" id="66627at2"/>
<feature type="domain" description="UspA" evidence="2">
    <location>
        <begin position="14"/>
        <end position="160"/>
    </location>
</feature>
<dbReference type="Pfam" id="PF00582">
    <property type="entry name" value="Usp"/>
    <property type="match status" value="1"/>
</dbReference>
<organism evidence="3 4">
    <name type="scientific">Deinococcus psychrotolerans</name>
    <dbReference type="NCBI Taxonomy" id="2489213"/>
    <lineage>
        <taxon>Bacteria</taxon>
        <taxon>Thermotogati</taxon>
        <taxon>Deinococcota</taxon>
        <taxon>Deinococci</taxon>
        <taxon>Deinococcales</taxon>
        <taxon>Deinococcaceae</taxon>
        <taxon>Deinococcus</taxon>
    </lineage>
</organism>
<dbReference type="InterPro" id="IPR006015">
    <property type="entry name" value="Universal_stress_UspA"/>
</dbReference>
<gene>
    <name evidence="3" type="ORF">EHF33_17300</name>
</gene>
<accession>A0A3G8YPX4</accession>
<dbReference type="EMBL" id="CP034185">
    <property type="protein sequence ID" value="AZI44654.1"/>
    <property type="molecule type" value="Genomic_DNA"/>
</dbReference>
<reference evidence="3 4" key="1">
    <citation type="submission" date="2018-11" db="EMBL/GenBank/DDBJ databases">
        <title>Deinococcus shelandsis sp. nov., isolated from South Shetland Islands soil of Antarctica.</title>
        <authorList>
            <person name="Tian J."/>
        </authorList>
    </citation>
    <scope>NUCLEOTIDE SEQUENCE [LARGE SCALE GENOMIC DNA]</scope>
    <source>
        <strain evidence="3 4">S14-83T</strain>
        <plasmid evidence="3 4">unnamed1</plasmid>
    </source>
</reference>
<dbReference type="AlphaFoldDB" id="A0A3G8YPX4"/>
<keyword evidence="3" id="KW-0614">Plasmid</keyword>
<protein>
    <submittedName>
        <fullName evidence="3">Universal stress protein</fullName>
    </submittedName>
</protein>
<evidence type="ECO:0000313" key="4">
    <source>
        <dbReference type="Proteomes" id="UP000276417"/>
    </source>
</evidence>
<keyword evidence="4" id="KW-1185">Reference proteome</keyword>
<sequence length="161" mass="16639">MLNNDADQAAPQSYHRILVATGGAAHSQKAVERAIGLAQQFGAVLDVVVVVPTQRGVMASMAAGIPGSGEMEEQIAQSLHDVREAHLKAVVARAEQAGLNVYPHLRSAARAADVILDIAAETGADLIVLGRRHTTALSANLAGSVGLSVSRAALVDVLITH</sequence>
<dbReference type="SUPFAM" id="SSF52402">
    <property type="entry name" value="Adenine nucleotide alpha hydrolases-like"/>
    <property type="match status" value="1"/>
</dbReference>
<dbReference type="RefSeq" id="WP_124874502.1">
    <property type="nucleotide sequence ID" value="NZ_CP034185.1"/>
</dbReference>
<evidence type="ECO:0000256" key="1">
    <source>
        <dbReference type="ARBA" id="ARBA00008791"/>
    </source>
</evidence>
<evidence type="ECO:0000259" key="2">
    <source>
        <dbReference type="Pfam" id="PF00582"/>
    </source>
</evidence>
<proteinExistence type="inferred from homology"/>
<dbReference type="InterPro" id="IPR014729">
    <property type="entry name" value="Rossmann-like_a/b/a_fold"/>
</dbReference>
<dbReference type="PANTHER" id="PTHR46268:SF15">
    <property type="entry name" value="UNIVERSAL STRESS PROTEIN HP_0031"/>
    <property type="match status" value="1"/>
</dbReference>
<dbReference type="KEGG" id="dph:EHF33_17300"/>
<geneLocation type="plasmid" evidence="3 4">
    <name>unnamed1</name>
</geneLocation>
<dbReference type="Gene3D" id="3.40.50.620">
    <property type="entry name" value="HUPs"/>
    <property type="match status" value="1"/>
</dbReference>
<name>A0A3G8YPX4_9DEIO</name>
<dbReference type="PANTHER" id="PTHR46268">
    <property type="entry name" value="STRESS RESPONSE PROTEIN NHAX"/>
    <property type="match status" value="1"/>
</dbReference>
<dbReference type="CDD" id="cd00293">
    <property type="entry name" value="USP-like"/>
    <property type="match status" value="1"/>
</dbReference>
<evidence type="ECO:0000313" key="3">
    <source>
        <dbReference type="EMBL" id="AZI44654.1"/>
    </source>
</evidence>
<dbReference type="InterPro" id="IPR006016">
    <property type="entry name" value="UspA"/>
</dbReference>
<dbReference type="Proteomes" id="UP000276417">
    <property type="component" value="Plasmid unnamed1"/>
</dbReference>
<dbReference type="PRINTS" id="PR01438">
    <property type="entry name" value="UNVRSLSTRESS"/>
</dbReference>
<comment type="similarity">
    <text evidence="1">Belongs to the universal stress protein A family.</text>
</comment>